<evidence type="ECO:0000259" key="2">
    <source>
        <dbReference type="Pfam" id="PF17863"/>
    </source>
</evidence>
<dbReference type="SUPFAM" id="SSF52540">
    <property type="entry name" value="P-loop containing nucleoside triphosphate hydrolases"/>
    <property type="match status" value="1"/>
</dbReference>
<dbReference type="InterPro" id="IPR041628">
    <property type="entry name" value="ChlI/MoxR_AAA_lid"/>
</dbReference>
<feature type="domain" description="ATPase AAA-3" evidence="1">
    <location>
        <begin position="79"/>
        <end position="208"/>
    </location>
</feature>
<organism evidence="3 4">
    <name type="scientific">Amycolatopsis pigmentata</name>
    <dbReference type="NCBI Taxonomy" id="450801"/>
    <lineage>
        <taxon>Bacteria</taxon>
        <taxon>Bacillati</taxon>
        <taxon>Actinomycetota</taxon>
        <taxon>Actinomycetes</taxon>
        <taxon>Pseudonocardiales</taxon>
        <taxon>Pseudonocardiaceae</taxon>
        <taxon>Amycolatopsis</taxon>
    </lineage>
</organism>
<dbReference type="InterPro" id="IPR027417">
    <property type="entry name" value="P-loop_NTPase"/>
</dbReference>
<dbReference type="PIRSF" id="PIRSF002849">
    <property type="entry name" value="AAA_ATPase_chaperone_MoxR_prd"/>
    <property type="match status" value="1"/>
</dbReference>
<dbReference type="PANTHER" id="PTHR42759:SF5">
    <property type="entry name" value="METHANOL DEHYDROGENASE REGULATOR"/>
    <property type="match status" value="1"/>
</dbReference>
<dbReference type="EMBL" id="JBHUKR010000029">
    <property type="protein sequence ID" value="MFD2422563.1"/>
    <property type="molecule type" value="Genomic_DNA"/>
</dbReference>
<proteinExistence type="predicted"/>
<protein>
    <submittedName>
        <fullName evidence="3">AAA family ATPase</fullName>
    </submittedName>
</protein>
<dbReference type="Proteomes" id="UP001597417">
    <property type="component" value="Unassembled WGS sequence"/>
</dbReference>
<dbReference type="InterPro" id="IPR011703">
    <property type="entry name" value="ATPase_AAA-3"/>
</dbReference>
<evidence type="ECO:0000313" key="4">
    <source>
        <dbReference type="Proteomes" id="UP001597417"/>
    </source>
</evidence>
<dbReference type="Pfam" id="PF07726">
    <property type="entry name" value="AAA_3"/>
    <property type="match status" value="1"/>
</dbReference>
<dbReference type="RefSeq" id="WP_378271699.1">
    <property type="nucleotide sequence ID" value="NZ_JBHUKR010000029.1"/>
</dbReference>
<dbReference type="Gene3D" id="3.40.50.300">
    <property type="entry name" value="P-loop containing nucleotide triphosphate hydrolases"/>
    <property type="match status" value="1"/>
</dbReference>
<sequence length="370" mass="39645">MTSRTQPATPGEYAGEQVTGQAPYYTSGPAGGVTGAYHGHSLGELQETMRRIASNVERVLVGKPDVVRIALVTLLAEGHLLVEDVPGVGKTSLAKALARSIDCTVSRIQFTPDLLPSDVTGVSIYNRQTGGFEFRPGPVFANIVVGDEINRASPKTQSALLECMEEQQVTVDTSTYRLDDPFMVIATQNPIEMEGTYALPEAQRDRFTARVSIGYPDAQAELAMVDEHSGHNPLKDLEPVSDAATVNRMIRATRGVHMAQEVRRYAVELAAATRQVPEIRLGASPRATLQLVRAARAHAALSGRDYVVPDDLHAVAVPVLAHRLVLTTEAHAARRSATDVVRAVLNRVTVPVGAPAVPGTATVANGQARR</sequence>
<keyword evidence="4" id="KW-1185">Reference proteome</keyword>
<dbReference type="Gene3D" id="1.10.8.80">
    <property type="entry name" value="Magnesium chelatase subunit I, C-Terminal domain"/>
    <property type="match status" value="1"/>
</dbReference>
<feature type="domain" description="ChlI/MoxR AAA lid" evidence="2">
    <location>
        <begin position="272"/>
        <end position="342"/>
    </location>
</feature>
<accession>A0ABW5G6C3</accession>
<evidence type="ECO:0000259" key="1">
    <source>
        <dbReference type="Pfam" id="PF07726"/>
    </source>
</evidence>
<dbReference type="CDD" id="cd00009">
    <property type="entry name" value="AAA"/>
    <property type="match status" value="1"/>
</dbReference>
<reference evidence="4" key="1">
    <citation type="journal article" date="2019" name="Int. J. Syst. Evol. Microbiol.">
        <title>The Global Catalogue of Microorganisms (GCM) 10K type strain sequencing project: providing services to taxonomists for standard genome sequencing and annotation.</title>
        <authorList>
            <consortium name="The Broad Institute Genomics Platform"/>
            <consortium name="The Broad Institute Genome Sequencing Center for Infectious Disease"/>
            <person name="Wu L."/>
            <person name="Ma J."/>
        </authorList>
    </citation>
    <scope>NUCLEOTIDE SEQUENCE [LARGE SCALE GENOMIC DNA]</scope>
    <source>
        <strain evidence="4">CGMCC 4.7645</strain>
    </source>
</reference>
<comment type="caution">
    <text evidence="3">The sequence shown here is derived from an EMBL/GenBank/DDBJ whole genome shotgun (WGS) entry which is preliminary data.</text>
</comment>
<evidence type="ECO:0000313" key="3">
    <source>
        <dbReference type="EMBL" id="MFD2422563.1"/>
    </source>
</evidence>
<name>A0ABW5G6C3_9PSEU</name>
<gene>
    <name evidence="3" type="ORF">ACFSXZ_40190</name>
</gene>
<dbReference type="InterPro" id="IPR050764">
    <property type="entry name" value="CbbQ/NirQ/NorQ/GpvN"/>
</dbReference>
<dbReference type="PANTHER" id="PTHR42759">
    <property type="entry name" value="MOXR FAMILY PROTEIN"/>
    <property type="match status" value="1"/>
</dbReference>
<dbReference type="Pfam" id="PF17863">
    <property type="entry name" value="AAA_lid_2"/>
    <property type="match status" value="1"/>
</dbReference>